<evidence type="ECO:0008006" key="4">
    <source>
        <dbReference type="Google" id="ProtNLM"/>
    </source>
</evidence>
<feature type="region of interest" description="Disordered" evidence="1">
    <location>
        <begin position="332"/>
        <end position="372"/>
    </location>
</feature>
<dbReference type="AlphaFoldDB" id="A0A2U2BTU3"/>
<proteinExistence type="predicted"/>
<keyword evidence="3" id="KW-1185">Reference proteome</keyword>
<protein>
    <recommendedName>
        <fullName evidence="4">BON domain-containing protein</fullName>
    </recommendedName>
</protein>
<dbReference type="RefSeq" id="WP_109252669.1">
    <property type="nucleotide sequence ID" value="NZ_QEXV01000003.1"/>
</dbReference>
<sequence>MLSPRRQTLLIAFGLFIVLAGLAIYASPLSARSLEARLQTAAEAALYDIRADEWASLEMNGQVAILSGRAPNRQARDSALEAVRTAAWAGGVVAGGVTKVVDLTRLPASDAVFGLHADLIGGRLTLTGFAPDAEGRDRIEQAARRLFSERVDIRLQLAPGGAPEGWEATVRLMLSELARLDAGAAVMRGDRVALTGLAGNAQTADLIRAAFDDPPEGFAAAALVRPAGAAYESRITDAPLCELAITAALGRRAVAFSPGGVGIGEQSRAALRRAGEAFARCEDLVLTVRVRVAEGADAETLAIRRAAAIADALAAGGADRMLIETATAPREEERALAFEVNAPNPDPGVEEDDGADQETEPESQALNDDGGD</sequence>
<evidence type="ECO:0000313" key="2">
    <source>
        <dbReference type="EMBL" id="PWE17438.1"/>
    </source>
</evidence>
<dbReference type="Gene3D" id="3.40.1520.20">
    <property type="match status" value="1"/>
</dbReference>
<dbReference type="OrthoDB" id="7626288at2"/>
<dbReference type="Proteomes" id="UP000245168">
    <property type="component" value="Unassembled WGS sequence"/>
</dbReference>
<accession>A0A2U2BTU3</accession>
<evidence type="ECO:0000313" key="3">
    <source>
        <dbReference type="Proteomes" id="UP000245168"/>
    </source>
</evidence>
<gene>
    <name evidence="2" type="ORF">DDZ18_07090</name>
</gene>
<reference evidence="3" key="1">
    <citation type="submission" date="2018-05" db="EMBL/GenBank/DDBJ databases">
        <authorList>
            <person name="Liu B.-T."/>
        </authorList>
    </citation>
    <scope>NUCLEOTIDE SEQUENCE [LARGE SCALE GENOMIC DNA]</scope>
    <source>
        <strain evidence="3">WD6-1</strain>
    </source>
</reference>
<name>A0A2U2BTU3_9PROT</name>
<feature type="compositionally biased region" description="Acidic residues" evidence="1">
    <location>
        <begin position="348"/>
        <end position="361"/>
    </location>
</feature>
<evidence type="ECO:0000256" key="1">
    <source>
        <dbReference type="SAM" id="MobiDB-lite"/>
    </source>
</evidence>
<organism evidence="2 3">
    <name type="scientific">Marinicauda salina</name>
    <dbReference type="NCBI Taxonomy" id="2135793"/>
    <lineage>
        <taxon>Bacteria</taxon>
        <taxon>Pseudomonadati</taxon>
        <taxon>Pseudomonadota</taxon>
        <taxon>Alphaproteobacteria</taxon>
        <taxon>Maricaulales</taxon>
        <taxon>Maricaulaceae</taxon>
        <taxon>Marinicauda</taxon>
    </lineage>
</organism>
<comment type="caution">
    <text evidence="2">The sequence shown here is derived from an EMBL/GenBank/DDBJ whole genome shotgun (WGS) entry which is preliminary data.</text>
</comment>
<dbReference type="EMBL" id="QEXV01000003">
    <property type="protein sequence ID" value="PWE17438.1"/>
    <property type="molecule type" value="Genomic_DNA"/>
</dbReference>